<dbReference type="GO" id="GO:0005730">
    <property type="term" value="C:nucleolus"/>
    <property type="evidence" value="ECO:0007669"/>
    <property type="project" value="TreeGrafter"/>
</dbReference>
<dbReference type="Proteomes" id="UP000325440">
    <property type="component" value="Unassembled WGS sequence"/>
</dbReference>
<dbReference type="PANTHER" id="PTHR18034">
    <property type="entry name" value="CELL CYCLE CONTROL PROTEIN CWF22-RELATED"/>
    <property type="match status" value="1"/>
</dbReference>
<dbReference type="AlphaFoldDB" id="A0A5E4NQ83"/>
<sequence length="349" mass="41051">MAGGQKEDFFFTKYMRVTDNKSTAKENNGVIDKLSNCYQKHAWKELQDSLFNCCMELDCNNITMTKFKLYKLNIVRGKGMLCRFLMFAQIRRLGDSFFYAKLVALINVDFPNIVELLITRYIVQFKVTYFFEEDKSYILGPAYFLAHLINFNCVDAVVVIQMLNIIFKHSSLNPFKLRVVKEVLKICGYKLCIEQEKEMYQILEVLDLIPQNFRLVKEIQFLIKYIFKLHDLSKTTTVEEKYDKGLKELFSKQQTHDVTFLSAFNPEYDLDSYTLDLDYVTNEEIFKQFVPREDENLLCDIHYDSDTDFQWEATEENEKNGEESEDFTGDNKVADEKVTDEHSTTDQPS</sequence>
<dbReference type="SUPFAM" id="SSF48371">
    <property type="entry name" value="ARM repeat"/>
    <property type="match status" value="1"/>
</dbReference>
<dbReference type="PANTHER" id="PTHR18034:SF4">
    <property type="entry name" value="NUCLEOLAR MIF4G DOMAIN-CONTAINING PROTEIN 1"/>
    <property type="match status" value="1"/>
</dbReference>
<keyword evidence="3" id="KW-1185">Reference proteome</keyword>
<dbReference type="GO" id="GO:0003723">
    <property type="term" value="F:RNA binding"/>
    <property type="evidence" value="ECO:0007669"/>
    <property type="project" value="TreeGrafter"/>
</dbReference>
<accession>A0A5E4NQ83</accession>
<evidence type="ECO:0000313" key="3">
    <source>
        <dbReference type="Proteomes" id="UP000325440"/>
    </source>
</evidence>
<dbReference type="EMBL" id="CABPRJ010002429">
    <property type="protein sequence ID" value="VVC46031.1"/>
    <property type="molecule type" value="Genomic_DNA"/>
</dbReference>
<dbReference type="GO" id="GO:0042274">
    <property type="term" value="P:ribosomal small subunit biogenesis"/>
    <property type="evidence" value="ECO:0007669"/>
    <property type="project" value="TreeGrafter"/>
</dbReference>
<name>A0A5E4NQ83_9HEMI</name>
<dbReference type="InterPro" id="IPR050781">
    <property type="entry name" value="CWC22_splicing_factor"/>
</dbReference>
<dbReference type="OrthoDB" id="1924287at2759"/>
<reference evidence="2 3" key="1">
    <citation type="submission" date="2019-08" db="EMBL/GenBank/DDBJ databases">
        <authorList>
            <person name="Alioto T."/>
            <person name="Alioto T."/>
            <person name="Gomez Garrido J."/>
        </authorList>
    </citation>
    <scope>NUCLEOTIDE SEQUENCE [LARGE SCALE GENOMIC DNA]</scope>
</reference>
<gene>
    <name evidence="2" type="ORF">CINCED_3A023326</name>
</gene>
<dbReference type="Gene3D" id="1.25.40.180">
    <property type="match status" value="1"/>
</dbReference>
<feature type="compositionally biased region" description="Basic and acidic residues" evidence="1">
    <location>
        <begin position="332"/>
        <end position="349"/>
    </location>
</feature>
<proteinExistence type="predicted"/>
<protein>
    <submittedName>
        <fullName evidence="2">Armadillo-type fold</fullName>
    </submittedName>
</protein>
<feature type="region of interest" description="Disordered" evidence="1">
    <location>
        <begin position="310"/>
        <end position="349"/>
    </location>
</feature>
<dbReference type="InterPro" id="IPR016024">
    <property type="entry name" value="ARM-type_fold"/>
</dbReference>
<evidence type="ECO:0000313" key="2">
    <source>
        <dbReference type="EMBL" id="VVC46031.1"/>
    </source>
</evidence>
<organism evidence="2 3">
    <name type="scientific">Cinara cedri</name>
    <dbReference type="NCBI Taxonomy" id="506608"/>
    <lineage>
        <taxon>Eukaryota</taxon>
        <taxon>Metazoa</taxon>
        <taxon>Ecdysozoa</taxon>
        <taxon>Arthropoda</taxon>
        <taxon>Hexapoda</taxon>
        <taxon>Insecta</taxon>
        <taxon>Pterygota</taxon>
        <taxon>Neoptera</taxon>
        <taxon>Paraneoptera</taxon>
        <taxon>Hemiptera</taxon>
        <taxon>Sternorrhyncha</taxon>
        <taxon>Aphidomorpha</taxon>
        <taxon>Aphidoidea</taxon>
        <taxon>Aphididae</taxon>
        <taxon>Lachninae</taxon>
        <taxon>Cinara</taxon>
    </lineage>
</organism>
<evidence type="ECO:0000256" key="1">
    <source>
        <dbReference type="SAM" id="MobiDB-lite"/>
    </source>
</evidence>